<dbReference type="GO" id="GO:0003700">
    <property type="term" value="F:DNA-binding transcription factor activity"/>
    <property type="evidence" value="ECO:0007669"/>
    <property type="project" value="TreeGrafter"/>
</dbReference>
<evidence type="ECO:0000256" key="3">
    <source>
        <dbReference type="ARBA" id="ARBA00023163"/>
    </source>
</evidence>
<dbReference type="PROSITE" id="PS51078">
    <property type="entry name" value="ICLR_ED"/>
    <property type="match status" value="1"/>
</dbReference>
<evidence type="ECO:0000259" key="6">
    <source>
        <dbReference type="PROSITE" id="PS51077"/>
    </source>
</evidence>
<dbReference type="SUPFAM" id="SSF55781">
    <property type="entry name" value="GAF domain-like"/>
    <property type="match status" value="1"/>
</dbReference>
<evidence type="ECO:0000313" key="8">
    <source>
        <dbReference type="EMBL" id="PWV62443.1"/>
    </source>
</evidence>
<dbReference type="Gene3D" id="1.10.10.10">
    <property type="entry name" value="Winged helix-like DNA-binding domain superfamily/Winged helix DNA-binding domain"/>
    <property type="match status" value="1"/>
</dbReference>
<dbReference type="OrthoDB" id="9807558at2"/>
<dbReference type="GO" id="GO:0045892">
    <property type="term" value="P:negative regulation of DNA-templated transcription"/>
    <property type="evidence" value="ECO:0007669"/>
    <property type="project" value="TreeGrafter"/>
</dbReference>
<evidence type="ECO:0000256" key="1">
    <source>
        <dbReference type="ARBA" id="ARBA00023015"/>
    </source>
</evidence>
<keyword evidence="3" id="KW-0804">Transcription</keyword>
<dbReference type="InterPro" id="IPR029016">
    <property type="entry name" value="GAF-like_dom_sf"/>
</dbReference>
<evidence type="ECO:0000313" key="9">
    <source>
        <dbReference type="Proteomes" id="UP000246569"/>
    </source>
</evidence>
<dbReference type="InterPro" id="IPR014757">
    <property type="entry name" value="Tscrpt_reg_IclR_C"/>
</dbReference>
<comment type="caution">
    <text evidence="8">The sequence shown here is derived from an EMBL/GenBank/DDBJ whole genome shotgun (WGS) entry which is preliminary data.</text>
</comment>
<sequence>MVNQATSSIQVIDRLARLLDAIAANNSPVSLKILSAETGLHPSTAFRILASLAEHGFVERSSAGHYRLGVKLLQLGSRVQGRLDIRREARPIMEWLRNETGETVNLIVREGDEVVYVERVTPNRMMRVEQVIGARAPLHVTAVGKLFLAEGGAEACLEYAARTGLPVCTPHSITDPTALWRSVKNALQQGYALDDQEAELGVGCIGVPIRDSTNHIVAGISVSAPIERRREVWVSLIRQAGEKLSLRLGFHPENRPVGA</sequence>
<dbReference type="RefSeq" id="WP_110018263.1">
    <property type="nucleotide sequence ID" value="NZ_QGTJ01000004.1"/>
</dbReference>
<dbReference type="SUPFAM" id="SSF46785">
    <property type="entry name" value="Winged helix' DNA-binding domain"/>
    <property type="match status" value="1"/>
</dbReference>
<dbReference type="InterPro" id="IPR036390">
    <property type="entry name" value="WH_DNA-bd_sf"/>
</dbReference>
<dbReference type="Pfam" id="PF01614">
    <property type="entry name" value="IclR_C"/>
    <property type="match status" value="1"/>
</dbReference>
<proteinExistence type="predicted"/>
<protein>
    <recommendedName>
        <fullName evidence="4">HTH-type transcriptional repressor AllR</fullName>
    </recommendedName>
    <alternativeName>
        <fullName evidence="5">Negative regulator of allantoin and glyoxylate utilization operons</fullName>
    </alternativeName>
</protein>
<keyword evidence="1" id="KW-0805">Transcription regulation</keyword>
<dbReference type="FunFam" id="1.10.10.10:FF:000056">
    <property type="entry name" value="IclR family transcriptional regulator"/>
    <property type="match status" value="1"/>
</dbReference>
<dbReference type="SMART" id="SM00346">
    <property type="entry name" value="HTH_ICLR"/>
    <property type="match status" value="1"/>
</dbReference>
<dbReference type="PANTHER" id="PTHR30136">
    <property type="entry name" value="HELIX-TURN-HELIX TRANSCRIPTIONAL REGULATOR, ICLR FAMILY"/>
    <property type="match status" value="1"/>
</dbReference>
<dbReference type="PANTHER" id="PTHR30136:SF24">
    <property type="entry name" value="HTH-TYPE TRANSCRIPTIONAL REPRESSOR ALLR"/>
    <property type="match status" value="1"/>
</dbReference>
<organism evidence="8 9">
    <name type="scientific">Plasticicumulans acidivorans</name>
    <dbReference type="NCBI Taxonomy" id="886464"/>
    <lineage>
        <taxon>Bacteria</taxon>
        <taxon>Pseudomonadati</taxon>
        <taxon>Pseudomonadota</taxon>
        <taxon>Gammaproteobacteria</taxon>
        <taxon>Candidatus Competibacteraceae</taxon>
        <taxon>Plasticicumulans</taxon>
    </lineage>
</organism>
<keyword evidence="9" id="KW-1185">Reference proteome</keyword>
<dbReference type="InterPro" id="IPR050707">
    <property type="entry name" value="HTH_MetabolicPath_Reg"/>
</dbReference>
<evidence type="ECO:0000256" key="4">
    <source>
        <dbReference type="ARBA" id="ARBA00040379"/>
    </source>
</evidence>
<dbReference type="Proteomes" id="UP000246569">
    <property type="component" value="Unassembled WGS sequence"/>
</dbReference>
<feature type="domain" description="IclR-ED" evidence="7">
    <location>
        <begin position="71"/>
        <end position="250"/>
    </location>
</feature>
<keyword evidence="2" id="KW-0238">DNA-binding</keyword>
<evidence type="ECO:0000256" key="5">
    <source>
        <dbReference type="ARBA" id="ARBA00042627"/>
    </source>
</evidence>
<reference evidence="8 9" key="1">
    <citation type="submission" date="2018-05" db="EMBL/GenBank/DDBJ databases">
        <title>Genomic Encyclopedia of Type Strains, Phase IV (KMG-IV): sequencing the most valuable type-strain genomes for metagenomic binning, comparative biology and taxonomic classification.</title>
        <authorList>
            <person name="Goeker M."/>
        </authorList>
    </citation>
    <scope>NUCLEOTIDE SEQUENCE [LARGE SCALE GENOMIC DNA]</scope>
    <source>
        <strain evidence="8 9">DSM 23606</strain>
    </source>
</reference>
<dbReference type="PROSITE" id="PS51077">
    <property type="entry name" value="HTH_ICLR"/>
    <property type="match status" value="1"/>
</dbReference>
<dbReference type="AlphaFoldDB" id="A0A317MWI5"/>
<feature type="domain" description="HTH iclR-type" evidence="6">
    <location>
        <begin position="9"/>
        <end position="70"/>
    </location>
</feature>
<dbReference type="Pfam" id="PF09339">
    <property type="entry name" value="HTH_IclR"/>
    <property type="match status" value="1"/>
</dbReference>
<accession>A0A317MWI5</accession>
<gene>
    <name evidence="8" type="ORF">C7443_104239</name>
</gene>
<dbReference type="GO" id="GO:0003677">
    <property type="term" value="F:DNA binding"/>
    <property type="evidence" value="ECO:0007669"/>
    <property type="project" value="UniProtKB-KW"/>
</dbReference>
<dbReference type="Gene3D" id="3.30.450.40">
    <property type="match status" value="1"/>
</dbReference>
<dbReference type="EMBL" id="QGTJ01000004">
    <property type="protein sequence ID" value="PWV62443.1"/>
    <property type="molecule type" value="Genomic_DNA"/>
</dbReference>
<evidence type="ECO:0000256" key="2">
    <source>
        <dbReference type="ARBA" id="ARBA00023125"/>
    </source>
</evidence>
<evidence type="ECO:0000259" key="7">
    <source>
        <dbReference type="PROSITE" id="PS51078"/>
    </source>
</evidence>
<name>A0A317MWI5_9GAMM</name>
<dbReference type="InterPro" id="IPR036388">
    <property type="entry name" value="WH-like_DNA-bd_sf"/>
</dbReference>
<dbReference type="InterPro" id="IPR005471">
    <property type="entry name" value="Tscrpt_reg_IclR_N"/>
</dbReference>